<accession>A0A5N3PGL2</accession>
<evidence type="ECO:0000256" key="4">
    <source>
        <dbReference type="ARBA" id="ARBA00022692"/>
    </source>
</evidence>
<dbReference type="PANTHER" id="PTHR43663">
    <property type="entry name" value="CHROMATE TRANSPORT PROTEIN-RELATED"/>
    <property type="match status" value="1"/>
</dbReference>
<name>A0A5N3PGL2_9HYPH</name>
<keyword evidence="9" id="KW-1185">Reference proteome</keyword>
<dbReference type="InterPro" id="IPR003370">
    <property type="entry name" value="Chromate_transpt"/>
</dbReference>
<keyword evidence="4 7" id="KW-0812">Transmembrane</keyword>
<dbReference type="Proteomes" id="UP000325684">
    <property type="component" value="Unassembled WGS sequence"/>
</dbReference>
<protein>
    <submittedName>
        <fullName evidence="8">Chromate transporter</fullName>
    </submittedName>
</protein>
<evidence type="ECO:0000313" key="9">
    <source>
        <dbReference type="Proteomes" id="UP000325684"/>
    </source>
</evidence>
<comment type="subcellular location">
    <subcellularLocation>
        <location evidence="1">Cell membrane</location>
        <topology evidence="1">Multi-pass membrane protein</topology>
    </subcellularLocation>
</comment>
<evidence type="ECO:0000256" key="5">
    <source>
        <dbReference type="ARBA" id="ARBA00022989"/>
    </source>
</evidence>
<feature type="transmembrane region" description="Helical" evidence="7">
    <location>
        <begin position="87"/>
        <end position="112"/>
    </location>
</feature>
<evidence type="ECO:0000313" key="8">
    <source>
        <dbReference type="EMBL" id="KAB0268871.1"/>
    </source>
</evidence>
<gene>
    <name evidence="8" type="ORF">FEZ63_01780</name>
</gene>
<dbReference type="GO" id="GO:0005886">
    <property type="term" value="C:plasma membrane"/>
    <property type="evidence" value="ECO:0007669"/>
    <property type="project" value="UniProtKB-SubCell"/>
</dbReference>
<organism evidence="8 9">
    <name type="scientific">Microvirga brassicacearum</name>
    <dbReference type="NCBI Taxonomy" id="2580413"/>
    <lineage>
        <taxon>Bacteria</taxon>
        <taxon>Pseudomonadati</taxon>
        <taxon>Pseudomonadota</taxon>
        <taxon>Alphaproteobacteria</taxon>
        <taxon>Hyphomicrobiales</taxon>
        <taxon>Methylobacteriaceae</taxon>
        <taxon>Microvirga</taxon>
    </lineage>
</organism>
<feature type="transmembrane region" description="Helical" evidence="7">
    <location>
        <begin position="58"/>
        <end position="81"/>
    </location>
</feature>
<comment type="caution">
    <text evidence="8">The sequence shown here is derived from an EMBL/GenBank/DDBJ whole genome shotgun (WGS) entry which is preliminary data.</text>
</comment>
<dbReference type="Pfam" id="PF02417">
    <property type="entry name" value="Chromate_transp"/>
    <property type="match status" value="1"/>
</dbReference>
<comment type="similarity">
    <text evidence="2">Belongs to the chromate ion transporter (CHR) (TC 2.A.51) family.</text>
</comment>
<dbReference type="InterPro" id="IPR052518">
    <property type="entry name" value="CHR_Transporter"/>
</dbReference>
<keyword evidence="3" id="KW-1003">Cell membrane</keyword>
<dbReference type="GO" id="GO:0015109">
    <property type="term" value="F:chromate transmembrane transporter activity"/>
    <property type="evidence" value="ECO:0007669"/>
    <property type="project" value="InterPro"/>
</dbReference>
<dbReference type="EMBL" id="VCMV01000003">
    <property type="protein sequence ID" value="KAB0268871.1"/>
    <property type="molecule type" value="Genomic_DNA"/>
</dbReference>
<evidence type="ECO:0000256" key="7">
    <source>
        <dbReference type="SAM" id="Phobius"/>
    </source>
</evidence>
<evidence type="ECO:0000256" key="1">
    <source>
        <dbReference type="ARBA" id="ARBA00004651"/>
    </source>
</evidence>
<feature type="transmembrane region" description="Helical" evidence="7">
    <location>
        <begin position="124"/>
        <end position="141"/>
    </location>
</feature>
<dbReference type="OrthoDB" id="8969999at2"/>
<evidence type="ECO:0000256" key="3">
    <source>
        <dbReference type="ARBA" id="ARBA00022475"/>
    </source>
</evidence>
<dbReference type="AlphaFoldDB" id="A0A5N3PGL2"/>
<dbReference type="PANTHER" id="PTHR43663:SF1">
    <property type="entry name" value="CHROMATE TRANSPORTER"/>
    <property type="match status" value="1"/>
</dbReference>
<feature type="transmembrane region" description="Helical" evidence="7">
    <location>
        <begin position="23"/>
        <end position="46"/>
    </location>
</feature>
<proteinExistence type="inferred from homology"/>
<keyword evidence="6 7" id="KW-0472">Membrane</keyword>
<dbReference type="RefSeq" id="WP_150941928.1">
    <property type="nucleotide sequence ID" value="NZ_VCMV01000003.1"/>
</dbReference>
<evidence type="ECO:0000256" key="2">
    <source>
        <dbReference type="ARBA" id="ARBA00005262"/>
    </source>
</evidence>
<reference evidence="8 9" key="1">
    <citation type="journal article" date="2019" name="Microorganisms">
        <title>Genome Insights into the Novel Species Microvirga brassicacearum, a Rapeseed Endophyte with Biotechnological Potential.</title>
        <authorList>
            <person name="Jimenez-Gomez A."/>
            <person name="Saati-Santamaria Z."/>
            <person name="Igual J.M."/>
            <person name="Rivas R."/>
            <person name="Mateos P.F."/>
            <person name="Garcia-Fraile P."/>
        </authorList>
    </citation>
    <scope>NUCLEOTIDE SEQUENCE [LARGE SCALE GENOMIC DNA]</scope>
    <source>
        <strain evidence="8 9">CDVBN77</strain>
    </source>
</reference>
<keyword evidence="5 7" id="KW-1133">Transmembrane helix</keyword>
<feature type="transmembrane region" description="Helical" evidence="7">
    <location>
        <begin position="153"/>
        <end position="186"/>
    </location>
</feature>
<sequence length="191" mass="20007">MSTEAEEGEVISALPNRATPLELFIGFASIAVVGFGGVMPWVRWLLVEKRGWCTEDEFINLFALSNFLPGGNVVNIAVLIGSRLGGFGGSVAALAGLVAPPAIIVCLVGGLYRSFGHLPAAQSMIHAAAASAAGLIVAMGIRMVYPMRKSPRALAVVAIVLVASVGFRVPLVWMLCLILPASLAAAHWTRK</sequence>
<evidence type="ECO:0000256" key="6">
    <source>
        <dbReference type="ARBA" id="ARBA00023136"/>
    </source>
</evidence>